<accession>A0A5C3MLK6</accession>
<feature type="chain" id="PRO_5022864836" evidence="1">
    <location>
        <begin position="18"/>
        <end position="476"/>
    </location>
</feature>
<sequence>MLPCTFLVFALFTLAGALPHSTKRQSNQKYVVAHHIVGNTYPYTVTDWANDISMASAHGIDAFALNVGNLDWEVDRVADAYTAAENAGNGFKLFFSFDMSSLPCTAPEHASYLVGNVTQYAAHPSQFKYDNLVFVSTFAGESCQFGQGSVVEGWQTQFIDKLTGTNAVYFMPSFMIDPATFTTYNGVMNGAFNWNSGWPISLTTDVANQQLSAAGTSLDNLNAAGEDILKSFIGSTDTDNTYLNGLSAMSQSTSRGYMAAVSPWFFTHYGPDTYNKNWIYPADWHLYPRRWQNLVSLRDKVDIVEIVTWNDYGESHYIGPIEGAQPNSQAWVDGFDHQGWLDMSPYFITGFKTGSYPAITQDKIYLWARPHPRTATASADPVGPPTSYQVDQDQLWAVVMTTAASNVTLSTSSSNSQSFNVGAGVSLLNMPLTPGGSMSGVIARGGQNVASLSPSGYTFDPNPTVYNYNAFVAYTP</sequence>
<name>A0A5C3MLK6_9AGAM</name>
<feature type="signal peptide" evidence="1">
    <location>
        <begin position="1"/>
        <end position="17"/>
    </location>
</feature>
<organism evidence="2 3">
    <name type="scientific">Heliocybe sulcata</name>
    <dbReference type="NCBI Taxonomy" id="5364"/>
    <lineage>
        <taxon>Eukaryota</taxon>
        <taxon>Fungi</taxon>
        <taxon>Dikarya</taxon>
        <taxon>Basidiomycota</taxon>
        <taxon>Agaricomycotina</taxon>
        <taxon>Agaricomycetes</taxon>
        <taxon>Gloeophyllales</taxon>
        <taxon>Gloeophyllaceae</taxon>
        <taxon>Heliocybe</taxon>
    </lineage>
</organism>
<keyword evidence="3" id="KW-1185">Reference proteome</keyword>
<keyword evidence="2" id="KW-0378">Hydrolase</keyword>
<dbReference type="GO" id="GO:0051118">
    <property type="term" value="F:glucan endo-1,3-alpha-glucosidase activity"/>
    <property type="evidence" value="ECO:0007669"/>
    <property type="project" value="InterPro"/>
</dbReference>
<dbReference type="Pfam" id="PF03659">
    <property type="entry name" value="Glyco_hydro_71"/>
    <property type="match status" value="1"/>
</dbReference>
<dbReference type="Gene3D" id="3.20.20.80">
    <property type="entry name" value="Glycosidases"/>
    <property type="match status" value="1"/>
</dbReference>
<reference evidence="2 3" key="1">
    <citation type="journal article" date="2019" name="Nat. Ecol. Evol.">
        <title>Megaphylogeny resolves global patterns of mushroom evolution.</title>
        <authorList>
            <person name="Varga T."/>
            <person name="Krizsan K."/>
            <person name="Foldi C."/>
            <person name="Dima B."/>
            <person name="Sanchez-Garcia M."/>
            <person name="Sanchez-Ramirez S."/>
            <person name="Szollosi G.J."/>
            <person name="Szarkandi J.G."/>
            <person name="Papp V."/>
            <person name="Albert L."/>
            <person name="Andreopoulos W."/>
            <person name="Angelini C."/>
            <person name="Antonin V."/>
            <person name="Barry K.W."/>
            <person name="Bougher N.L."/>
            <person name="Buchanan P."/>
            <person name="Buyck B."/>
            <person name="Bense V."/>
            <person name="Catcheside P."/>
            <person name="Chovatia M."/>
            <person name="Cooper J."/>
            <person name="Damon W."/>
            <person name="Desjardin D."/>
            <person name="Finy P."/>
            <person name="Geml J."/>
            <person name="Haridas S."/>
            <person name="Hughes K."/>
            <person name="Justo A."/>
            <person name="Karasinski D."/>
            <person name="Kautmanova I."/>
            <person name="Kiss B."/>
            <person name="Kocsube S."/>
            <person name="Kotiranta H."/>
            <person name="LaButti K.M."/>
            <person name="Lechner B.E."/>
            <person name="Liimatainen K."/>
            <person name="Lipzen A."/>
            <person name="Lukacs Z."/>
            <person name="Mihaltcheva S."/>
            <person name="Morgado L.N."/>
            <person name="Niskanen T."/>
            <person name="Noordeloos M.E."/>
            <person name="Ohm R.A."/>
            <person name="Ortiz-Santana B."/>
            <person name="Ovrebo C."/>
            <person name="Racz N."/>
            <person name="Riley R."/>
            <person name="Savchenko A."/>
            <person name="Shiryaev A."/>
            <person name="Soop K."/>
            <person name="Spirin V."/>
            <person name="Szebenyi C."/>
            <person name="Tomsovsky M."/>
            <person name="Tulloss R.E."/>
            <person name="Uehling J."/>
            <person name="Grigoriev I.V."/>
            <person name="Vagvolgyi C."/>
            <person name="Papp T."/>
            <person name="Martin F.M."/>
            <person name="Miettinen O."/>
            <person name="Hibbett D.S."/>
            <person name="Nagy L.G."/>
        </authorList>
    </citation>
    <scope>NUCLEOTIDE SEQUENCE [LARGE SCALE GENOMIC DNA]</scope>
    <source>
        <strain evidence="2 3">OMC1185</strain>
    </source>
</reference>
<dbReference type="EMBL" id="ML213541">
    <property type="protein sequence ID" value="TFK45555.1"/>
    <property type="molecule type" value="Genomic_DNA"/>
</dbReference>
<dbReference type="CDD" id="cd11577">
    <property type="entry name" value="GH71"/>
    <property type="match status" value="1"/>
</dbReference>
<dbReference type="AlphaFoldDB" id="A0A5C3MLK6"/>
<proteinExistence type="predicted"/>
<dbReference type="Proteomes" id="UP000305948">
    <property type="component" value="Unassembled WGS sequence"/>
</dbReference>
<evidence type="ECO:0000313" key="3">
    <source>
        <dbReference type="Proteomes" id="UP000305948"/>
    </source>
</evidence>
<keyword evidence="1" id="KW-0732">Signal</keyword>
<dbReference type="STRING" id="5364.A0A5C3MLK6"/>
<protein>
    <submittedName>
        <fullName evidence="2">Glycoside hydrolase family 71 protein</fullName>
    </submittedName>
</protein>
<dbReference type="InterPro" id="IPR005197">
    <property type="entry name" value="Glyco_hydro_71"/>
</dbReference>
<evidence type="ECO:0000256" key="1">
    <source>
        <dbReference type="SAM" id="SignalP"/>
    </source>
</evidence>
<gene>
    <name evidence="2" type="ORF">OE88DRAFT_1639797</name>
</gene>
<evidence type="ECO:0000313" key="2">
    <source>
        <dbReference type="EMBL" id="TFK45555.1"/>
    </source>
</evidence>
<dbReference type="OrthoDB" id="3257981at2759"/>